<dbReference type="Proteomes" id="UP000006804">
    <property type="component" value="Chromosome"/>
</dbReference>
<evidence type="ECO:0000313" key="3">
    <source>
        <dbReference type="EMBL" id="AEH51142.1"/>
    </source>
</evidence>
<dbReference type="PATRIC" id="fig|688269.3.peg.1090"/>
<evidence type="ECO:0000256" key="1">
    <source>
        <dbReference type="SAM" id="MobiDB-lite"/>
    </source>
</evidence>
<reference evidence="3 4" key="1">
    <citation type="submission" date="2010-11" db="EMBL/GenBank/DDBJ databases">
        <title>The complete genome of Thermotoga thermarum DSM 5069.</title>
        <authorList>
            <consortium name="US DOE Joint Genome Institute (JGI-PGF)"/>
            <person name="Lucas S."/>
            <person name="Copeland A."/>
            <person name="Lapidus A."/>
            <person name="Bruce D."/>
            <person name="Goodwin L."/>
            <person name="Pitluck S."/>
            <person name="Kyrpides N."/>
            <person name="Mavromatis K."/>
            <person name="Ivanova N."/>
            <person name="Zeytun A."/>
            <person name="Brettin T."/>
            <person name="Detter J.C."/>
            <person name="Tapia R."/>
            <person name="Han C."/>
            <person name="Land M."/>
            <person name="Hauser L."/>
            <person name="Markowitz V."/>
            <person name="Cheng J.-F."/>
            <person name="Hugenholtz P."/>
            <person name="Woyke T."/>
            <person name="Wu D."/>
            <person name="Spring S."/>
            <person name="Schroeder M."/>
            <person name="Brambilla E."/>
            <person name="Klenk H.-P."/>
            <person name="Eisen J.A."/>
        </authorList>
    </citation>
    <scope>NUCLEOTIDE SEQUENCE [LARGE SCALE GENOMIC DNA]</scope>
    <source>
        <strain evidence="3 4">DSM 5069</strain>
    </source>
</reference>
<feature type="region of interest" description="Disordered" evidence="1">
    <location>
        <begin position="1"/>
        <end position="30"/>
    </location>
</feature>
<dbReference type="AlphaFoldDB" id="F7YX77"/>
<dbReference type="InterPro" id="IPR035890">
    <property type="entry name" value="Anti-sigma-28_factor_FlgM_sf"/>
</dbReference>
<feature type="domain" description="Anti-sigma-28 factor FlgM C-terminal" evidence="2">
    <location>
        <begin position="42"/>
        <end position="84"/>
    </location>
</feature>
<dbReference type="STRING" id="688269.Theth_1062"/>
<accession>F7YX77</accession>
<proteinExistence type="predicted"/>
<evidence type="ECO:0000259" key="2">
    <source>
        <dbReference type="Pfam" id="PF04316"/>
    </source>
</evidence>
<dbReference type="OrthoDB" id="37842at2"/>
<name>F7YX77_9THEM</name>
<gene>
    <name evidence="3" type="ORF">Theth_1062</name>
</gene>
<sequence>MTEINRIEGPVPPQQPKAPQISRKRENTLEGSAFVKSESLNIIELVKMAKESPEVRQKLVDQIRQAIEANVYNVDPERIARRILSEL</sequence>
<dbReference type="KEGG" id="tta:Theth_1062"/>
<dbReference type="RefSeq" id="WP_013932362.1">
    <property type="nucleotide sequence ID" value="NC_015707.1"/>
</dbReference>
<dbReference type="EMBL" id="CP002351">
    <property type="protein sequence ID" value="AEH51142.1"/>
    <property type="molecule type" value="Genomic_DNA"/>
</dbReference>
<dbReference type="SUPFAM" id="SSF101498">
    <property type="entry name" value="Anti-sigma factor FlgM"/>
    <property type="match status" value="1"/>
</dbReference>
<organism evidence="3 4">
    <name type="scientific">Pseudothermotoga thermarum DSM 5069</name>
    <dbReference type="NCBI Taxonomy" id="688269"/>
    <lineage>
        <taxon>Bacteria</taxon>
        <taxon>Thermotogati</taxon>
        <taxon>Thermotogota</taxon>
        <taxon>Thermotogae</taxon>
        <taxon>Thermotogales</taxon>
        <taxon>Thermotogaceae</taxon>
        <taxon>Pseudothermotoga</taxon>
    </lineage>
</organism>
<dbReference type="Pfam" id="PF04316">
    <property type="entry name" value="FlgM"/>
    <property type="match status" value="1"/>
</dbReference>
<dbReference type="HOGENOM" id="CLU_169011_9_0_0"/>
<protein>
    <submittedName>
        <fullName evidence="3">Anti-sigma-28 factor FlgM family protein</fullName>
    </submittedName>
</protein>
<keyword evidence="4" id="KW-1185">Reference proteome</keyword>
<evidence type="ECO:0000313" key="4">
    <source>
        <dbReference type="Proteomes" id="UP000006804"/>
    </source>
</evidence>
<dbReference type="InterPro" id="IPR031316">
    <property type="entry name" value="FlgM_C"/>
</dbReference>